<evidence type="ECO:0000256" key="2">
    <source>
        <dbReference type="ARBA" id="ARBA00022485"/>
    </source>
</evidence>
<dbReference type="GO" id="GO:0051539">
    <property type="term" value="F:4 iron, 4 sulfur cluster binding"/>
    <property type="evidence" value="ECO:0007669"/>
    <property type="project" value="UniProtKB-KW"/>
</dbReference>
<keyword evidence="3" id="KW-0949">S-adenosyl-L-methionine</keyword>
<dbReference type="GO" id="GO:0003824">
    <property type="term" value="F:catalytic activity"/>
    <property type="evidence" value="ECO:0007669"/>
    <property type="project" value="InterPro"/>
</dbReference>
<comment type="caution">
    <text evidence="7">The sequence shown here is derived from an EMBL/GenBank/DDBJ whole genome shotgun (WGS) entry which is preliminary data.</text>
</comment>
<sequence>MGEITRRNMNCHNNLLYLLITARCPLSCSFCMTKHLHRNEDLEINNNTLNSLRNLSSQSGKVCISGEGDPLAAWENLLTIIESGPENINYELITSSFWNMQRTRRLLETLSRICEAKNCTLAYRISIDQFHAKEINRDVLEILISIFVKQKLSNASLQIRSITGQEKYVFDRLQGILQSKNIQYDITKLSEIDYKLNTNCLQIKLQFKPTVLPSNFDYLDEWPIDRYIDFLEKSRNTEFHIGLLNNSMENPVFDTTINPDGTVVLYGAEPFVLGNITKEVFTYELLKQRVLMNKNLTDLISARFIDLVNMWRSDSKQAELIEKVNNPFWLIRNLHEQNLLTLHS</sequence>
<dbReference type="AlphaFoldDB" id="A0A923E0C6"/>
<dbReference type="InterPro" id="IPR007197">
    <property type="entry name" value="rSAM"/>
</dbReference>
<protein>
    <recommendedName>
        <fullName evidence="9">Radical SAM protein</fullName>
    </recommendedName>
</protein>
<reference evidence="7" key="1">
    <citation type="submission" date="2019-11" db="EMBL/GenBank/DDBJ databases">
        <title>Description of Pedobacter sp. LMG 31464T.</title>
        <authorList>
            <person name="Carlier A."/>
            <person name="Qi S."/>
            <person name="Vandamme P."/>
        </authorList>
    </citation>
    <scope>NUCLEOTIDE SEQUENCE</scope>
    <source>
        <strain evidence="7">LMG 31464</strain>
    </source>
</reference>
<dbReference type="SFLD" id="SFLDS00029">
    <property type="entry name" value="Radical_SAM"/>
    <property type="match status" value="1"/>
</dbReference>
<dbReference type="InterPro" id="IPR058240">
    <property type="entry name" value="rSAM_sf"/>
</dbReference>
<evidence type="ECO:0000256" key="4">
    <source>
        <dbReference type="ARBA" id="ARBA00022723"/>
    </source>
</evidence>
<gene>
    <name evidence="7" type="ORF">GM921_09690</name>
</gene>
<evidence type="ECO:0008006" key="9">
    <source>
        <dbReference type="Google" id="ProtNLM"/>
    </source>
</evidence>
<keyword evidence="2" id="KW-0004">4Fe-4S</keyword>
<accession>A0A923E0C6</accession>
<keyword evidence="5" id="KW-0408">Iron</keyword>
<evidence type="ECO:0000256" key="5">
    <source>
        <dbReference type="ARBA" id="ARBA00023004"/>
    </source>
</evidence>
<evidence type="ECO:0000313" key="8">
    <source>
        <dbReference type="Proteomes" id="UP000601055"/>
    </source>
</evidence>
<dbReference type="GO" id="GO:0046872">
    <property type="term" value="F:metal ion binding"/>
    <property type="evidence" value="ECO:0007669"/>
    <property type="project" value="UniProtKB-KW"/>
</dbReference>
<proteinExistence type="predicted"/>
<evidence type="ECO:0000256" key="1">
    <source>
        <dbReference type="ARBA" id="ARBA00001966"/>
    </source>
</evidence>
<dbReference type="Gene3D" id="3.20.20.70">
    <property type="entry name" value="Aldolase class I"/>
    <property type="match status" value="1"/>
</dbReference>
<comment type="cofactor">
    <cofactor evidence="1">
        <name>[4Fe-4S] cluster</name>
        <dbReference type="ChEBI" id="CHEBI:49883"/>
    </cofactor>
</comment>
<dbReference type="InterPro" id="IPR000385">
    <property type="entry name" value="MoaA_NifB_PqqE_Fe-S-bd_CS"/>
</dbReference>
<keyword evidence="8" id="KW-1185">Reference proteome</keyword>
<organism evidence="7 8">
    <name type="scientific">Pedobacter planticolens</name>
    <dbReference type="NCBI Taxonomy" id="2679964"/>
    <lineage>
        <taxon>Bacteria</taxon>
        <taxon>Pseudomonadati</taxon>
        <taxon>Bacteroidota</taxon>
        <taxon>Sphingobacteriia</taxon>
        <taxon>Sphingobacteriales</taxon>
        <taxon>Sphingobacteriaceae</taxon>
        <taxon>Pedobacter</taxon>
    </lineage>
</organism>
<keyword evidence="4" id="KW-0479">Metal-binding</keyword>
<dbReference type="EMBL" id="WNXD01000002">
    <property type="protein sequence ID" value="MBB2145758.1"/>
    <property type="molecule type" value="Genomic_DNA"/>
</dbReference>
<keyword evidence="6" id="KW-0411">Iron-sulfur</keyword>
<name>A0A923E0C6_9SPHI</name>
<dbReference type="SUPFAM" id="SSF102114">
    <property type="entry name" value="Radical SAM enzymes"/>
    <property type="match status" value="1"/>
</dbReference>
<evidence type="ECO:0000313" key="7">
    <source>
        <dbReference type="EMBL" id="MBB2145758.1"/>
    </source>
</evidence>
<evidence type="ECO:0000256" key="3">
    <source>
        <dbReference type="ARBA" id="ARBA00022691"/>
    </source>
</evidence>
<evidence type="ECO:0000256" key="6">
    <source>
        <dbReference type="ARBA" id="ARBA00023014"/>
    </source>
</evidence>
<dbReference type="InterPro" id="IPR013785">
    <property type="entry name" value="Aldolase_TIM"/>
</dbReference>
<dbReference type="Proteomes" id="UP000601055">
    <property type="component" value="Unassembled WGS sequence"/>
</dbReference>
<dbReference type="PROSITE" id="PS01305">
    <property type="entry name" value="MOAA_NIFB_PQQE"/>
    <property type="match status" value="1"/>
</dbReference>